<dbReference type="PANTHER" id="PTHR43884:SF20">
    <property type="entry name" value="ACYL-COA DEHYDROGENASE FADE28"/>
    <property type="match status" value="1"/>
</dbReference>
<comment type="similarity">
    <text evidence="2">Belongs to the acyl-CoA dehydrogenase family.</text>
</comment>
<evidence type="ECO:0000313" key="7">
    <source>
        <dbReference type="EMBL" id="QEA17039.1"/>
    </source>
</evidence>
<dbReference type="OrthoDB" id="2450120at2"/>
<keyword evidence="4" id="KW-0274">FAD</keyword>
<dbReference type="Gene3D" id="1.10.540.10">
    <property type="entry name" value="Acyl-CoA dehydrogenase/oxidase, N-terminal domain"/>
    <property type="match status" value="1"/>
</dbReference>
<keyword evidence="5" id="KW-0560">Oxidoreductase</keyword>
<feature type="domain" description="Acyl-CoA dehydrogenase/oxidase C-terminal" evidence="6">
    <location>
        <begin position="172"/>
        <end position="290"/>
    </location>
</feature>
<keyword evidence="3" id="KW-0285">Flavoprotein</keyword>
<dbReference type="SUPFAM" id="SSF56645">
    <property type="entry name" value="Acyl-CoA dehydrogenase NM domain-like"/>
    <property type="match status" value="1"/>
</dbReference>
<dbReference type="KEGG" id="ngf:FRF71_13360"/>
<comment type="cofactor">
    <cofactor evidence="1">
        <name>FAD</name>
        <dbReference type="ChEBI" id="CHEBI:57692"/>
    </cofactor>
</comment>
<name>A0A5B8S623_9SPHN</name>
<evidence type="ECO:0000256" key="3">
    <source>
        <dbReference type="ARBA" id="ARBA00022630"/>
    </source>
</evidence>
<dbReference type="Gene3D" id="1.20.140.10">
    <property type="entry name" value="Butyryl-CoA Dehydrogenase, subunit A, domain 3"/>
    <property type="match status" value="1"/>
</dbReference>
<sequence length="328" mass="33870">MNEQQQMLADMANGLFGSLGPGATVERDWDQVVELGLPSLVLPEDAGGFGGTWQDALIVFRLIGYHALALPLAEAAVAARLAAGLGFAGRGTIASRSDGKIVDERFTGTVQGAVASEGAGFVAAPIPGGTGGTMILATEGAVCIAGRNPAGEPRDVLHFTKAPVRAGYEDVFKLGAFVRVAQIAGGLDAALSMSVRYVNERQQFGRPLAKFQAVQQSLATFACEAAAANCAAMGVAQALDRSGGDARFEVAAAKLRANRAVGAGTSAAHQVHGAIGFTQDYALQPNTRRLWSARSEFGGDSHWAAQIGGRVAVAGADRFWADLTALTD</sequence>
<dbReference type="AlphaFoldDB" id="A0A5B8S623"/>
<dbReference type="RefSeq" id="WP_147091118.1">
    <property type="nucleotide sequence ID" value="NZ_BAABJD010000002.1"/>
</dbReference>
<evidence type="ECO:0000259" key="6">
    <source>
        <dbReference type="Pfam" id="PF00441"/>
    </source>
</evidence>
<dbReference type="PANTHER" id="PTHR43884">
    <property type="entry name" value="ACYL-COA DEHYDROGENASE"/>
    <property type="match status" value="1"/>
</dbReference>
<reference evidence="7 8" key="1">
    <citation type="journal article" date="2013" name="J. Microbiol. Biotechnol.">
        <title>Novosphingobium ginsenosidimutans sp. nov., with the ability to convert ginsenoside.</title>
        <authorList>
            <person name="Kim J.K."/>
            <person name="He D."/>
            <person name="Liu Q.M."/>
            <person name="Park H.Y."/>
            <person name="Jung M.S."/>
            <person name="Yoon M.H."/>
            <person name="Kim S.C."/>
            <person name="Im W.T."/>
        </authorList>
    </citation>
    <scope>NUCLEOTIDE SEQUENCE [LARGE SCALE GENOMIC DNA]</scope>
    <source>
        <strain evidence="7 8">FW-6</strain>
    </source>
</reference>
<dbReference type="Proteomes" id="UP000321172">
    <property type="component" value="Chromosome"/>
</dbReference>
<dbReference type="EMBL" id="CP042345">
    <property type="protein sequence ID" value="QEA17039.1"/>
    <property type="molecule type" value="Genomic_DNA"/>
</dbReference>
<gene>
    <name evidence="7" type="ORF">FRF71_13360</name>
</gene>
<evidence type="ECO:0000256" key="5">
    <source>
        <dbReference type="ARBA" id="ARBA00023002"/>
    </source>
</evidence>
<dbReference type="SUPFAM" id="SSF47203">
    <property type="entry name" value="Acyl-CoA dehydrogenase C-terminal domain-like"/>
    <property type="match status" value="1"/>
</dbReference>
<dbReference type="InterPro" id="IPR037069">
    <property type="entry name" value="AcylCoA_DH/ox_N_sf"/>
</dbReference>
<dbReference type="Pfam" id="PF00441">
    <property type="entry name" value="Acyl-CoA_dh_1"/>
    <property type="match status" value="1"/>
</dbReference>
<dbReference type="InterPro" id="IPR036250">
    <property type="entry name" value="AcylCo_DH-like_C"/>
</dbReference>
<evidence type="ECO:0000256" key="2">
    <source>
        <dbReference type="ARBA" id="ARBA00009347"/>
    </source>
</evidence>
<evidence type="ECO:0000313" key="8">
    <source>
        <dbReference type="Proteomes" id="UP000321172"/>
    </source>
</evidence>
<dbReference type="InterPro" id="IPR009075">
    <property type="entry name" value="AcylCo_DH/oxidase_C"/>
</dbReference>
<evidence type="ECO:0000256" key="1">
    <source>
        <dbReference type="ARBA" id="ARBA00001974"/>
    </source>
</evidence>
<protein>
    <submittedName>
        <fullName evidence="7">Acyl-CoA dehydrogenase</fullName>
    </submittedName>
</protein>
<dbReference type="GO" id="GO:0003995">
    <property type="term" value="F:acyl-CoA dehydrogenase activity"/>
    <property type="evidence" value="ECO:0007669"/>
    <property type="project" value="TreeGrafter"/>
</dbReference>
<dbReference type="GO" id="GO:0050660">
    <property type="term" value="F:flavin adenine dinucleotide binding"/>
    <property type="evidence" value="ECO:0007669"/>
    <property type="project" value="InterPro"/>
</dbReference>
<dbReference type="InterPro" id="IPR009100">
    <property type="entry name" value="AcylCoA_DH/oxidase_NM_dom_sf"/>
</dbReference>
<organism evidence="7 8">
    <name type="scientific">Novosphingobium ginsenosidimutans</name>
    <dbReference type="NCBI Taxonomy" id="1176536"/>
    <lineage>
        <taxon>Bacteria</taxon>
        <taxon>Pseudomonadati</taxon>
        <taxon>Pseudomonadota</taxon>
        <taxon>Alphaproteobacteria</taxon>
        <taxon>Sphingomonadales</taxon>
        <taxon>Sphingomonadaceae</taxon>
        <taxon>Novosphingobium</taxon>
    </lineage>
</organism>
<keyword evidence="8" id="KW-1185">Reference proteome</keyword>
<accession>A0A5B8S623</accession>
<proteinExistence type="inferred from homology"/>
<evidence type="ECO:0000256" key="4">
    <source>
        <dbReference type="ARBA" id="ARBA00022827"/>
    </source>
</evidence>